<proteinExistence type="predicted"/>
<dbReference type="AlphaFoldDB" id="A0A450U8A0"/>
<reference evidence="1" key="1">
    <citation type="submission" date="2019-02" db="EMBL/GenBank/DDBJ databases">
        <authorList>
            <person name="Gruber-Vodicka R. H."/>
            <person name="Seah K. B. B."/>
        </authorList>
    </citation>
    <scope>NUCLEOTIDE SEQUENCE</scope>
    <source>
        <strain evidence="1">BECK_M7</strain>
    </source>
</reference>
<sequence length="208" mass="22837">MAVADRSTEGKRFDLQILPSADRSVRARFSNVIDAEAVEPLKSSWLDEATDDLITPDHTGLRVFLRRVGGDIKRGREGFRPLCDLHRLSKAFNTRPEAIGEAVELLRTELGSMQARTAHGLVANAGIEQAGKLENASLDFVIGHLDLVNDGTLSDNADSLGRAIWNRDPGKLIPLFETGGPRRMIAEHALGLLRMDELVCLFPARLCT</sequence>
<organism evidence="1">
    <name type="scientific">Candidatus Kentrum sp. LFY</name>
    <dbReference type="NCBI Taxonomy" id="2126342"/>
    <lineage>
        <taxon>Bacteria</taxon>
        <taxon>Pseudomonadati</taxon>
        <taxon>Pseudomonadota</taxon>
        <taxon>Gammaproteobacteria</taxon>
        <taxon>Candidatus Kentrum</taxon>
    </lineage>
</organism>
<protein>
    <submittedName>
        <fullName evidence="1">Uncharacterized protein</fullName>
    </submittedName>
</protein>
<name>A0A450U8A0_9GAMM</name>
<gene>
    <name evidence="1" type="ORF">BECKLFY1418B_GA0070995_100927</name>
</gene>
<accession>A0A450U8A0</accession>
<evidence type="ECO:0000313" key="1">
    <source>
        <dbReference type="EMBL" id="VFJ88156.1"/>
    </source>
</evidence>
<dbReference type="EMBL" id="CAADFF010000009">
    <property type="protein sequence ID" value="VFJ88156.1"/>
    <property type="molecule type" value="Genomic_DNA"/>
</dbReference>